<evidence type="ECO:0000313" key="4">
    <source>
        <dbReference type="Proteomes" id="UP000321617"/>
    </source>
</evidence>
<evidence type="ECO:0000313" key="3">
    <source>
        <dbReference type="EMBL" id="TWJ15451.1"/>
    </source>
</evidence>
<reference evidence="3 4" key="1">
    <citation type="journal article" date="2013" name="Stand. Genomic Sci.">
        <title>Genomic Encyclopedia of Type Strains, Phase I: The one thousand microbial genomes (KMG-I) project.</title>
        <authorList>
            <person name="Kyrpides N.C."/>
            <person name="Woyke T."/>
            <person name="Eisen J.A."/>
            <person name="Garrity G."/>
            <person name="Lilburn T.G."/>
            <person name="Beck B.J."/>
            <person name="Whitman W.B."/>
            <person name="Hugenholtz P."/>
            <person name="Klenk H.P."/>
        </authorList>
    </citation>
    <scope>NUCLEOTIDE SEQUENCE [LARGE SCALE GENOMIC DNA]</scope>
    <source>
        <strain evidence="3 4">DSM 45044</strain>
    </source>
</reference>
<name>A0A562VCB0_9ACTN</name>
<dbReference type="AlphaFoldDB" id="A0A562VCB0"/>
<feature type="region of interest" description="Disordered" evidence="1">
    <location>
        <begin position="29"/>
        <end position="48"/>
    </location>
</feature>
<gene>
    <name evidence="3" type="ORF">LX16_1161</name>
</gene>
<dbReference type="Proteomes" id="UP000321617">
    <property type="component" value="Unassembled WGS sequence"/>
</dbReference>
<dbReference type="RefSeq" id="WP_158645495.1">
    <property type="nucleotide sequence ID" value="NZ_BAABIJ010000001.1"/>
</dbReference>
<dbReference type="EMBL" id="VLLL01000005">
    <property type="protein sequence ID" value="TWJ15451.1"/>
    <property type="molecule type" value="Genomic_DNA"/>
</dbReference>
<evidence type="ECO:0000256" key="1">
    <source>
        <dbReference type="SAM" id="MobiDB-lite"/>
    </source>
</evidence>
<proteinExistence type="predicted"/>
<organism evidence="3 4">
    <name type="scientific">Stackebrandtia albiflava</name>
    <dbReference type="NCBI Taxonomy" id="406432"/>
    <lineage>
        <taxon>Bacteria</taxon>
        <taxon>Bacillati</taxon>
        <taxon>Actinomycetota</taxon>
        <taxon>Actinomycetes</taxon>
        <taxon>Glycomycetales</taxon>
        <taxon>Glycomycetaceae</taxon>
        <taxon>Stackebrandtia</taxon>
    </lineage>
</organism>
<sequence length="48" mass="4965">MDGDPFAAGEWCCLLVIAVIALIAISRSGKKHTGGGDENDYPPGMDGD</sequence>
<keyword evidence="2" id="KW-0472">Membrane</keyword>
<keyword evidence="4" id="KW-1185">Reference proteome</keyword>
<keyword evidence="2" id="KW-0812">Transmembrane</keyword>
<protein>
    <submittedName>
        <fullName evidence="3">Uncharacterized protein</fullName>
    </submittedName>
</protein>
<keyword evidence="2" id="KW-1133">Transmembrane helix</keyword>
<evidence type="ECO:0000256" key="2">
    <source>
        <dbReference type="SAM" id="Phobius"/>
    </source>
</evidence>
<accession>A0A562VCB0</accession>
<comment type="caution">
    <text evidence="3">The sequence shown here is derived from an EMBL/GenBank/DDBJ whole genome shotgun (WGS) entry which is preliminary data.</text>
</comment>
<feature type="transmembrane region" description="Helical" evidence="2">
    <location>
        <begin position="6"/>
        <end position="25"/>
    </location>
</feature>